<dbReference type="Proteomes" id="UP001164803">
    <property type="component" value="Chromosome"/>
</dbReference>
<comment type="subcellular location">
    <subcellularLocation>
        <location evidence="1">Cell membrane</location>
        <topology evidence="1">Multi-pass membrane protein</topology>
    </subcellularLocation>
</comment>
<evidence type="ECO:0000256" key="7">
    <source>
        <dbReference type="ARBA" id="ARBA00023136"/>
    </source>
</evidence>
<keyword evidence="7 8" id="KW-0472">Membrane</keyword>
<evidence type="ECO:0000256" key="1">
    <source>
        <dbReference type="ARBA" id="ARBA00004651"/>
    </source>
</evidence>
<feature type="transmembrane region" description="Helical" evidence="8">
    <location>
        <begin position="98"/>
        <end position="117"/>
    </location>
</feature>
<reference evidence="9" key="1">
    <citation type="submission" date="2022-08" db="EMBL/GenBank/DDBJ databases">
        <title>Alicyclobacillus dauci DSM2870, complete genome.</title>
        <authorList>
            <person name="Wang Q."/>
            <person name="Cai R."/>
            <person name="Wang Z."/>
        </authorList>
    </citation>
    <scope>NUCLEOTIDE SEQUENCE</scope>
    <source>
        <strain evidence="9">DSM 28700</strain>
    </source>
</reference>
<dbReference type="Pfam" id="PF04093">
    <property type="entry name" value="MreD"/>
    <property type="match status" value="1"/>
</dbReference>
<dbReference type="NCBIfam" id="TIGR03426">
    <property type="entry name" value="shape_MreD"/>
    <property type="match status" value="1"/>
</dbReference>
<evidence type="ECO:0000256" key="6">
    <source>
        <dbReference type="ARBA" id="ARBA00022989"/>
    </source>
</evidence>
<comment type="similarity">
    <text evidence="2">Belongs to the MreD family.</text>
</comment>
<dbReference type="EMBL" id="CP104064">
    <property type="protein sequence ID" value="WAH38967.1"/>
    <property type="molecule type" value="Genomic_DNA"/>
</dbReference>
<keyword evidence="10" id="KW-1185">Reference proteome</keyword>
<feature type="transmembrane region" description="Helical" evidence="8">
    <location>
        <begin position="74"/>
        <end position="91"/>
    </location>
</feature>
<gene>
    <name evidence="9" type="primary">mreD</name>
    <name evidence="9" type="ORF">NZD86_11045</name>
</gene>
<keyword evidence="3" id="KW-1003">Cell membrane</keyword>
<evidence type="ECO:0000256" key="3">
    <source>
        <dbReference type="ARBA" id="ARBA00022475"/>
    </source>
</evidence>
<evidence type="ECO:0000313" key="10">
    <source>
        <dbReference type="Proteomes" id="UP001164803"/>
    </source>
</evidence>
<organism evidence="9 10">
    <name type="scientific">Alicyclobacillus dauci</name>
    <dbReference type="NCBI Taxonomy" id="1475485"/>
    <lineage>
        <taxon>Bacteria</taxon>
        <taxon>Bacillati</taxon>
        <taxon>Bacillota</taxon>
        <taxon>Bacilli</taxon>
        <taxon>Bacillales</taxon>
        <taxon>Alicyclobacillaceae</taxon>
        <taxon>Alicyclobacillus</taxon>
    </lineage>
</organism>
<feature type="transmembrane region" description="Helical" evidence="8">
    <location>
        <begin position="129"/>
        <end position="152"/>
    </location>
</feature>
<evidence type="ECO:0000256" key="8">
    <source>
        <dbReference type="SAM" id="Phobius"/>
    </source>
</evidence>
<accession>A0ABY6Z7V4</accession>
<proteinExistence type="inferred from homology"/>
<sequence>MRLTIAFLLLWVGLILEATLFQIPPINAIHPGFVLCILVLMALMRGPNTAVTFAIVIGLIQDICYGSFIGLNAFSYGLVAYFAGAVFSQFLHRNLAITFLTTLVLTFMHMWVTFGLTRLFDVTADRPTFVLSQSLIEMIINGLVVLMLYPLLTRLFMKQSRSRYDVPSGDV</sequence>
<evidence type="ECO:0000256" key="2">
    <source>
        <dbReference type="ARBA" id="ARBA00007776"/>
    </source>
</evidence>
<keyword evidence="4 8" id="KW-0812">Transmembrane</keyword>
<name>A0ABY6Z7V4_9BACL</name>
<evidence type="ECO:0000313" key="9">
    <source>
        <dbReference type="EMBL" id="WAH38967.1"/>
    </source>
</evidence>
<protein>
    <submittedName>
        <fullName evidence="9">Rod shape-determining protein MreD</fullName>
    </submittedName>
</protein>
<keyword evidence="6 8" id="KW-1133">Transmembrane helix</keyword>
<dbReference type="InterPro" id="IPR007227">
    <property type="entry name" value="Cell_shape_determining_MreD"/>
</dbReference>
<keyword evidence="5" id="KW-0133">Cell shape</keyword>
<evidence type="ECO:0000256" key="4">
    <source>
        <dbReference type="ARBA" id="ARBA00022692"/>
    </source>
</evidence>
<dbReference type="RefSeq" id="WP_268046591.1">
    <property type="nucleotide sequence ID" value="NZ_CP104064.1"/>
</dbReference>
<evidence type="ECO:0000256" key="5">
    <source>
        <dbReference type="ARBA" id="ARBA00022960"/>
    </source>
</evidence>